<dbReference type="Proteomes" id="UP000618051">
    <property type="component" value="Unassembled WGS sequence"/>
</dbReference>
<sequence>MGKFFTGEKRASSPLAVILGDRRALECPLPYSQGAAPSPRSPSGVSICRKAIQLFQGKPLQTEDDRESLCTPLSCGWEMAETLCVTPVFAPAGII</sequence>
<dbReference type="AlphaFoldDB" id="A0A835NGW7"/>
<reference evidence="2 3" key="2">
    <citation type="journal article" date="2021" name="J. Hered.">
        <title>Feather Gene Expression Elucidates the Developmental Basis of Plumage Iridescence in African Starlings.</title>
        <authorList>
            <person name="Rubenstein D.R."/>
            <person name="Corvelo A."/>
            <person name="MacManes M.D."/>
            <person name="Maia R."/>
            <person name="Narzisi G."/>
            <person name="Rousaki A."/>
            <person name="Vandenabeele P."/>
            <person name="Shawkey M.D."/>
            <person name="Solomon J."/>
        </authorList>
    </citation>
    <scope>NUCLEOTIDE SEQUENCE [LARGE SCALE GENOMIC DNA]</scope>
    <source>
        <strain evidence="2">SS15</strain>
    </source>
</reference>
<reference evidence="2" key="3">
    <citation type="submission" date="2022-01" db="EMBL/GenBank/DDBJ databases">
        <authorList>
            <person name="Rubenstein D.R."/>
        </authorList>
    </citation>
    <scope>NUCLEOTIDE SEQUENCE</scope>
    <source>
        <strain evidence="2">SS15</strain>
        <tissue evidence="2">Liver</tissue>
    </source>
</reference>
<evidence type="ECO:0000313" key="2">
    <source>
        <dbReference type="EMBL" id="KAI1231180.1"/>
    </source>
</evidence>
<keyword evidence="3" id="KW-1185">Reference proteome</keyword>
<reference evidence="1" key="1">
    <citation type="submission" date="2020-10" db="EMBL/GenBank/DDBJ databases">
        <title>Feather gene expression reveals the developmental basis of iridescence in African starlings.</title>
        <authorList>
            <person name="Rubenstein D.R."/>
        </authorList>
    </citation>
    <scope>NUCLEOTIDE SEQUENCE</scope>
    <source>
        <strain evidence="1">SS15</strain>
        <tissue evidence="1">Liver</tissue>
    </source>
</reference>
<dbReference type="EMBL" id="JADDUC020000027">
    <property type="protein sequence ID" value="KAI1231180.1"/>
    <property type="molecule type" value="Genomic_DNA"/>
</dbReference>
<dbReference type="EMBL" id="JADDUC010000213">
    <property type="protein sequence ID" value="KAG0115597.1"/>
    <property type="molecule type" value="Genomic_DNA"/>
</dbReference>
<name>A0A835NGW7_9PASS</name>
<accession>A0A835NGW7</accession>
<dbReference type="OrthoDB" id="10405316at2759"/>
<protein>
    <submittedName>
        <fullName evidence="1">Uncharacterized protein</fullName>
    </submittedName>
</protein>
<organism evidence="1">
    <name type="scientific">Lamprotornis superbus</name>
    <dbReference type="NCBI Taxonomy" id="245042"/>
    <lineage>
        <taxon>Eukaryota</taxon>
        <taxon>Metazoa</taxon>
        <taxon>Chordata</taxon>
        <taxon>Craniata</taxon>
        <taxon>Vertebrata</taxon>
        <taxon>Euteleostomi</taxon>
        <taxon>Archelosauria</taxon>
        <taxon>Archosauria</taxon>
        <taxon>Dinosauria</taxon>
        <taxon>Saurischia</taxon>
        <taxon>Theropoda</taxon>
        <taxon>Coelurosauria</taxon>
        <taxon>Aves</taxon>
        <taxon>Neognathae</taxon>
        <taxon>Neoaves</taxon>
        <taxon>Telluraves</taxon>
        <taxon>Australaves</taxon>
        <taxon>Passeriformes</taxon>
        <taxon>Sturnidae</taxon>
        <taxon>Lamprotornis</taxon>
    </lineage>
</organism>
<comment type="caution">
    <text evidence="1">The sequence shown here is derived from an EMBL/GenBank/DDBJ whole genome shotgun (WGS) entry which is preliminary data.</text>
</comment>
<evidence type="ECO:0000313" key="3">
    <source>
        <dbReference type="Proteomes" id="UP000618051"/>
    </source>
</evidence>
<evidence type="ECO:0000313" key="1">
    <source>
        <dbReference type="EMBL" id="KAG0115597.1"/>
    </source>
</evidence>
<proteinExistence type="predicted"/>
<gene>
    <name evidence="2" type="ORF">IHE44_0008115</name>
    <name evidence="1" type="ORF">IHE44_005726</name>
</gene>